<accession>A0ABQ7QUD1</accession>
<proteinExistence type="predicted"/>
<dbReference type="EMBL" id="JAHIBW010000008">
    <property type="protein sequence ID" value="KAG7308650.1"/>
    <property type="molecule type" value="Genomic_DNA"/>
</dbReference>
<gene>
    <name evidence="1" type="ORF">JYU34_005872</name>
</gene>
<evidence type="ECO:0000313" key="2">
    <source>
        <dbReference type="Proteomes" id="UP000823941"/>
    </source>
</evidence>
<dbReference type="Proteomes" id="UP000823941">
    <property type="component" value="Chromosome 8"/>
</dbReference>
<evidence type="ECO:0000313" key="1">
    <source>
        <dbReference type="EMBL" id="KAG7308650.1"/>
    </source>
</evidence>
<name>A0ABQ7QUD1_PLUXY</name>
<organism evidence="1 2">
    <name type="scientific">Plutella xylostella</name>
    <name type="common">Diamondback moth</name>
    <name type="synonym">Plutella maculipennis</name>
    <dbReference type="NCBI Taxonomy" id="51655"/>
    <lineage>
        <taxon>Eukaryota</taxon>
        <taxon>Metazoa</taxon>
        <taxon>Ecdysozoa</taxon>
        <taxon>Arthropoda</taxon>
        <taxon>Hexapoda</taxon>
        <taxon>Insecta</taxon>
        <taxon>Pterygota</taxon>
        <taxon>Neoptera</taxon>
        <taxon>Endopterygota</taxon>
        <taxon>Lepidoptera</taxon>
        <taxon>Glossata</taxon>
        <taxon>Ditrysia</taxon>
        <taxon>Yponomeutoidea</taxon>
        <taxon>Plutellidae</taxon>
        <taxon>Plutella</taxon>
    </lineage>
</organism>
<reference evidence="1 2" key="1">
    <citation type="submission" date="2021-06" db="EMBL/GenBank/DDBJ databases">
        <title>A haploid diamondback moth (Plutella xylostella L.) genome assembly resolves 31 chromosomes and identifies a diamide resistance mutation.</title>
        <authorList>
            <person name="Ward C.M."/>
            <person name="Perry K.D."/>
            <person name="Baker G."/>
            <person name="Powis K."/>
            <person name="Heckel D.G."/>
            <person name="Baxter S.W."/>
        </authorList>
    </citation>
    <scope>NUCLEOTIDE SEQUENCE [LARGE SCALE GENOMIC DNA]</scope>
    <source>
        <strain evidence="1 2">LV</strain>
        <tissue evidence="1">Single pupa</tissue>
    </source>
</reference>
<keyword evidence="2" id="KW-1185">Reference proteome</keyword>
<comment type="caution">
    <text evidence="1">The sequence shown here is derived from an EMBL/GenBank/DDBJ whole genome shotgun (WGS) entry which is preliminary data.</text>
</comment>
<protein>
    <submittedName>
        <fullName evidence="1">Uncharacterized protein</fullName>
    </submittedName>
</protein>
<sequence length="80" mass="9188">MNEKRMKYSEIENRTDTKDKRINYIDRQPDRRRCRRPLPPRCSHAPAARTPTALTPALSVPCAPCNVNEFNMSGQMADVV</sequence>